<dbReference type="GO" id="GO:0006808">
    <property type="term" value="P:regulation of nitrogen utilization"/>
    <property type="evidence" value="ECO:0007669"/>
    <property type="project" value="InterPro"/>
</dbReference>
<proteinExistence type="predicted"/>
<dbReference type="Pfam" id="PF11582">
    <property type="entry name" value="DUF3240"/>
    <property type="match status" value="1"/>
</dbReference>
<dbReference type="InterPro" id="IPR021634">
    <property type="entry name" value="DUF3240"/>
</dbReference>
<dbReference type="RefSeq" id="WP_020932509.1">
    <property type="nucleotide sequence ID" value="NC_021917.1"/>
</dbReference>
<dbReference type="SUPFAM" id="SSF54913">
    <property type="entry name" value="GlnB-like"/>
    <property type="match status" value="1"/>
</dbReference>
<name>S5T7A2_9GAMM</name>
<sequence length="103" mass="11624">MKLLTLIVHTNVQQELSDLLHTMDQVTGFSFSRVEGYGTEKENDPYLLARDEVIGCIPRIQVEILLEDKDVEGVLGRLRDKDNNVTGQGVYWVMPVENGGHIL</sequence>
<dbReference type="AlphaFoldDB" id="S5T7A2"/>
<keyword evidence="2" id="KW-1185">Reference proteome</keyword>
<dbReference type="PATRIC" id="fig|1198232.3.peg.1327"/>
<dbReference type="InterPro" id="IPR015867">
    <property type="entry name" value="N-reg_PII/ATP_PRibTrfase_C"/>
</dbReference>
<dbReference type="EMBL" id="CP005996">
    <property type="protein sequence ID" value="AGS39661.1"/>
    <property type="molecule type" value="Genomic_DNA"/>
</dbReference>
<evidence type="ECO:0008006" key="3">
    <source>
        <dbReference type="Google" id="ProtNLM"/>
    </source>
</evidence>
<dbReference type="InterPro" id="IPR002187">
    <property type="entry name" value="N-reg_PII"/>
</dbReference>
<evidence type="ECO:0000313" key="1">
    <source>
        <dbReference type="EMBL" id="AGS39661.1"/>
    </source>
</evidence>
<gene>
    <name evidence="1" type="ORF">CYCME_1332</name>
</gene>
<reference evidence="2" key="2">
    <citation type="journal article" date="2016" name="Environ. Microbiol. Rep.">
        <title>Analysis of defence systems and a conjugative IncP-1 plasmid in the marine polyaromatic hydrocarbons-degrading bacterium Cycloclasticus sp. 78-ME.</title>
        <authorList>
            <person name="Yakimov M.M."/>
            <person name="Crisafi F."/>
            <person name="Messina E."/>
            <person name="Smedile F."/>
            <person name="Lopatina A."/>
            <person name="Denaro R."/>
            <person name="Pieper D.H."/>
            <person name="Golyshin P.N."/>
            <person name="Giuliano L."/>
        </authorList>
    </citation>
    <scope>NUCLEOTIDE SEQUENCE [LARGE SCALE GENOMIC DNA]</scope>
    <source>
        <strain evidence="2">78-ME</strain>
    </source>
</reference>
<dbReference type="HOGENOM" id="CLU_2273965_0_0_6"/>
<organism evidence="1 2">
    <name type="scientific">Cycloclasticus zancles 78-ME</name>
    <dbReference type="NCBI Taxonomy" id="1198232"/>
    <lineage>
        <taxon>Bacteria</taxon>
        <taxon>Pseudomonadati</taxon>
        <taxon>Pseudomonadota</taxon>
        <taxon>Gammaproteobacteria</taxon>
        <taxon>Thiotrichales</taxon>
        <taxon>Piscirickettsiaceae</taxon>
        <taxon>Cycloclasticus</taxon>
    </lineage>
</organism>
<dbReference type="InterPro" id="IPR011322">
    <property type="entry name" value="N-reg_PII-like_a/b"/>
</dbReference>
<dbReference type="eggNOG" id="COG0347">
    <property type="taxonomic scope" value="Bacteria"/>
</dbReference>
<dbReference type="Proteomes" id="UP000015380">
    <property type="component" value="Chromosome"/>
</dbReference>
<accession>S5T7A2</accession>
<dbReference type="PROSITE" id="PS51343">
    <property type="entry name" value="PII_GLNB_DOM"/>
    <property type="match status" value="1"/>
</dbReference>
<dbReference type="KEGG" id="cza:CYCME_1332"/>
<dbReference type="SMART" id="SM00938">
    <property type="entry name" value="P-II"/>
    <property type="match status" value="1"/>
</dbReference>
<evidence type="ECO:0000313" key="2">
    <source>
        <dbReference type="Proteomes" id="UP000015380"/>
    </source>
</evidence>
<dbReference type="Gene3D" id="3.30.70.120">
    <property type="match status" value="1"/>
</dbReference>
<dbReference type="GO" id="GO:0030234">
    <property type="term" value="F:enzyme regulator activity"/>
    <property type="evidence" value="ECO:0007669"/>
    <property type="project" value="InterPro"/>
</dbReference>
<reference evidence="1 2" key="1">
    <citation type="submission" date="2013-05" db="EMBL/GenBank/DDBJ databases">
        <title>Between feast and famine: a lifestyle of most important marine PAH-degrading bacterium Cycloclasticus sp. 7ME.</title>
        <authorList>
            <person name="Yakimov M.M."/>
            <person name="Messina E."/>
            <person name="Genovese M."/>
            <person name="Denaro R."/>
            <person name="Crisafi F."/>
            <person name="Russo D."/>
            <person name="Cappello S."/>
            <person name="Santisi S."/>
            <person name="Smedile F."/>
            <person name="Golyshina O.V."/>
            <person name="Tran H."/>
            <person name="Pieper D.H."/>
            <person name="Golyshin P.N."/>
            <person name="Giuliano L."/>
        </authorList>
    </citation>
    <scope>NUCLEOTIDE SEQUENCE [LARGE SCALE GENOMIC DNA]</scope>
    <source>
        <strain evidence="1 2">78-ME</strain>
    </source>
</reference>
<dbReference type="PRINTS" id="PR00340">
    <property type="entry name" value="PIIGLNB"/>
</dbReference>
<protein>
    <recommendedName>
        <fullName evidence="3">Nitrogen regulatory protein P-II</fullName>
    </recommendedName>
</protein>